<reference evidence="2" key="1">
    <citation type="journal article" date="2019" name="Int. J. Syst. Evol. Microbiol.">
        <title>The Global Catalogue of Microorganisms (GCM) 10K type strain sequencing project: providing services to taxonomists for standard genome sequencing and annotation.</title>
        <authorList>
            <consortium name="The Broad Institute Genomics Platform"/>
            <consortium name="The Broad Institute Genome Sequencing Center for Infectious Disease"/>
            <person name="Wu L."/>
            <person name="Ma J."/>
        </authorList>
    </citation>
    <scope>NUCLEOTIDE SEQUENCE [LARGE SCALE GENOMIC DNA]</scope>
    <source>
        <strain evidence="2">KACC 11904</strain>
    </source>
</reference>
<name>A0ABW0KAM0_9BACL</name>
<dbReference type="Proteomes" id="UP001596044">
    <property type="component" value="Unassembled WGS sequence"/>
</dbReference>
<comment type="caution">
    <text evidence="1">The sequence shown here is derived from an EMBL/GenBank/DDBJ whole genome shotgun (WGS) entry which is preliminary data.</text>
</comment>
<organism evidence="1 2">
    <name type="scientific">Paenibacillus aestuarii</name>
    <dbReference type="NCBI Taxonomy" id="516965"/>
    <lineage>
        <taxon>Bacteria</taxon>
        <taxon>Bacillati</taxon>
        <taxon>Bacillota</taxon>
        <taxon>Bacilli</taxon>
        <taxon>Bacillales</taxon>
        <taxon>Paenibacillaceae</taxon>
        <taxon>Paenibacillus</taxon>
    </lineage>
</organism>
<dbReference type="EMBL" id="JBHSMJ010000025">
    <property type="protein sequence ID" value="MFC5450319.1"/>
    <property type="molecule type" value="Genomic_DNA"/>
</dbReference>
<dbReference type="RefSeq" id="WP_270885609.1">
    <property type="nucleotide sequence ID" value="NZ_JAQFVF010000089.1"/>
</dbReference>
<evidence type="ECO:0000313" key="2">
    <source>
        <dbReference type="Proteomes" id="UP001596044"/>
    </source>
</evidence>
<proteinExistence type="predicted"/>
<gene>
    <name evidence="1" type="ORF">ACFPOG_18880</name>
</gene>
<protein>
    <submittedName>
        <fullName evidence="1">N-acetylmuramoyl-L-alanine amidase</fullName>
    </submittedName>
</protein>
<accession>A0ABW0KAM0</accession>
<evidence type="ECO:0000313" key="1">
    <source>
        <dbReference type="EMBL" id="MFC5450319.1"/>
    </source>
</evidence>
<keyword evidence="2" id="KW-1185">Reference proteome</keyword>
<sequence length="46" mass="5022">MLSVQDANTIIAFLSAAYNATQDAEARAEFHRLANELRKASGQPTE</sequence>